<dbReference type="RefSeq" id="WP_113731747.1">
    <property type="nucleotide sequence ID" value="NZ_WBWX01000043.1"/>
</dbReference>
<proteinExistence type="predicted"/>
<dbReference type="PANTHER" id="PTHR39328:SF1">
    <property type="entry name" value="BLL2871 PROTEIN"/>
    <property type="match status" value="1"/>
</dbReference>
<sequence>MTFSLAARDPKTGMFGVSIATSAVAVGNRCPWVRAGVGAVTTQHRTDIRSGSVGIELLTKGFTARQTVDFLAATNDFPQERQFAAVDREGGVAFYNGAAIECIHAGHAGNQCVSTGNLLANDEVPRRVVEAYEAAMDLPFAERLLAAIRGGLYAGGETKPIMAAALLIADRQSWPLVDLRVDWKEEPITELERLWEFYKPYQQHYINQVIAPHELDLTKESPMNL</sequence>
<gene>
    <name evidence="1" type="ORF">F9L06_26500</name>
</gene>
<evidence type="ECO:0000313" key="1">
    <source>
        <dbReference type="EMBL" id="KAB2785215.1"/>
    </source>
</evidence>
<dbReference type="AlphaFoldDB" id="A0A6I0D7L1"/>
<dbReference type="Proteomes" id="UP000441102">
    <property type="component" value="Unassembled WGS sequence"/>
</dbReference>
<protein>
    <submittedName>
        <fullName evidence="1">DUF1028 domain-containing protein</fullName>
    </submittedName>
</protein>
<reference evidence="1 2" key="1">
    <citation type="submission" date="2019-09" db="EMBL/GenBank/DDBJ databases">
        <title>Taxonomic organization of the family Brucellaceae based on a phylogenomic approach.</title>
        <authorList>
            <person name="Leclercq S."/>
            <person name="Cloeckaert A."/>
            <person name="Zygmunt M.S."/>
        </authorList>
    </citation>
    <scope>NUCLEOTIDE SEQUENCE [LARGE SCALE GENOMIC DNA]</scope>
    <source>
        <strain evidence="1 2">CCUG 34461</strain>
    </source>
</reference>
<evidence type="ECO:0000313" key="2">
    <source>
        <dbReference type="Proteomes" id="UP000441102"/>
    </source>
</evidence>
<dbReference type="InterPro" id="IPR029055">
    <property type="entry name" value="Ntn_hydrolases_N"/>
</dbReference>
<dbReference type="Gene3D" id="3.60.20.10">
    <property type="entry name" value="Glutamine Phosphoribosylpyrophosphate, subunit 1, domain 1"/>
    <property type="match status" value="1"/>
</dbReference>
<dbReference type="PANTHER" id="PTHR39328">
    <property type="entry name" value="BLL2871 PROTEIN"/>
    <property type="match status" value="1"/>
</dbReference>
<accession>A0A6I0D7L1</accession>
<dbReference type="SUPFAM" id="SSF56235">
    <property type="entry name" value="N-terminal nucleophile aminohydrolases (Ntn hydrolases)"/>
    <property type="match status" value="1"/>
</dbReference>
<dbReference type="Pfam" id="PF06267">
    <property type="entry name" value="DUF1028"/>
    <property type="match status" value="1"/>
</dbReference>
<name>A0A6I0D7L1_BRUAN</name>
<dbReference type="InterPro" id="IPR010430">
    <property type="entry name" value="DUF1028"/>
</dbReference>
<dbReference type="EMBL" id="WBWX01000043">
    <property type="protein sequence ID" value="KAB2785215.1"/>
    <property type="molecule type" value="Genomic_DNA"/>
</dbReference>
<comment type="caution">
    <text evidence="1">The sequence shown here is derived from an EMBL/GenBank/DDBJ whole genome shotgun (WGS) entry which is preliminary data.</text>
</comment>
<organism evidence="1 2">
    <name type="scientific">Brucella anthropi</name>
    <name type="common">Ochrobactrum anthropi</name>
    <dbReference type="NCBI Taxonomy" id="529"/>
    <lineage>
        <taxon>Bacteria</taxon>
        <taxon>Pseudomonadati</taxon>
        <taxon>Pseudomonadota</taxon>
        <taxon>Alphaproteobacteria</taxon>
        <taxon>Hyphomicrobiales</taxon>
        <taxon>Brucellaceae</taxon>
        <taxon>Brucella/Ochrobactrum group</taxon>
        <taxon>Brucella</taxon>
    </lineage>
</organism>